<protein>
    <submittedName>
        <fullName evidence="1">SFRICE_031942</fullName>
    </submittedName>
</protein>
<proteinExistence type="predicted"/>
<dbReference type="AlphaFoldDB" id="A0A2H1WIM0"/>
<organism evidence="1">
    <name type="scientific">Spodoptera frugiperda</name>
    <name type="common">Fall armyworm</name>
    <dbReference type="NCBI Taxonomy" id="7108"/>
    <lineage>
        <taxon>Eukaryota</taxon>
        <taxon>Metazoa</taxon>
        <taxon>Ecdysozoa</taxon>
        <taxon>Arthropoda</taxon>
        <taxon>Hexapoda</taxon>
        <taxon>Insecta</taxon>
        <taxon>Pterygota</taxon>
        <taxon>Neoptera</taxon>
        <taxon>Endopterygota</taxon>
        <taxon>Lepidoptera</taxon>
        <taxon>Glossata</taxon>
        <taxon>Ditrysia</taxon>
        <taxon>Noctuoidea</taxon>
        <taxon>Noctuidae</taxon>
        <taxon>Amphipyrinae</taxon>
        <taxon>Spodoptera</taxon>
    </lineage>
</organism>
<accession>A0A2H1WIM0</accession>
<name>A0A2H1WIM0_SPOFR</name>
<evidence type="ECO:0000313" key="1">
    <source>
        <dbReference type="EMBL" id="SOQ52920.1"/>
    </source>
</evidence>
<gene>
    <name evidence="1" type="ORF">SFRICE_031942</name>
</gene>
<reference evidence="1" key="1">
    <citation type="submission" date="2016-07" db="EMBL/GenBank/DDBJ databases">
        <authorList>
            <person name="Bretaudeau A."/>
        </authorList>
    </citation>
    <scope>NUCLEOTIDE SEQUENCE</scope>
    <source>
        <strain evidence="1">Rice</strain>
        <tissue evidence="1">Whole body</tissue>
    </source>
</reference>
<dbReference type="EMBL" id="ODYU01008920">
    <property type="protein sequence ID" value="SOQ52920.1"/>
    <property type="molecule type" value="Genomic_DNA"/>
</dbReference>
<sequence>MADLNRIKLYLSCARSCLLTPTALSPPRLGRTLHVALADSDQLDNHDFILFQHHERSRRYCARAHVASLKSVCSQGLRARLIKAISGRKARIVAFVAQPAIVSPYSLVCSVTLTVNTNLTTPIKLKSNESFRLESKNMQKLFALPKQSDKN</sequence>